<proteinExistence type="predicted"/>
<dbReference type="RefSeq" id="WP_182890291.1">
    <property type="nucleotide sequence ID" value="NZ_JACGZW010000003.1"/>
</dbReference>
<dbReference type="InterPro" id="IPR004401">
    <property type="entry name" value="YbaB/EbfC"/>
</dbReference>
<dbReference type="Proteomes" id="UP000526734">
    <property type="component" value="Unassembled WGS sequence"/>
</dbReference>
<name>A0A7W3Z9Y2_9PSEU</name>
<accession>A0A7W3Z9Y2</accession>
<comment type="caution">
    <text evidence="2">The sequence shown here is derived from an EMBL/GenBank/DDBJ whole genome shotgun (WGS) entry which is preliminary data.</text>
</comment>
<protein>
    <submittedName>
        <fullName evidence="2">YbaB/EbfC family nucleoid-associated protein</fullName>
    </submittedName>
</protein>
<feature type="region of interest" description="Disordered" evidence="1">
    <location>
        <begin position="135"/>
        <end position="193"/>
    </location>
</feature>
<evidence type="ECO:0000313" key="3">
    <source>
        <dbReference type="Proteomes" id="UP000526734"/>
    </source>
</evidence>
<dbReference type="Pfam" id="PF02575">
    <property type="entry name" value="YbaB_DNA_bd"/>
    <property type="match status" value="1"/>
</dbReference>
<dbReference type="SUPFAM" id="SSF82607">
    <property type="entry name" value="YbaB-like"/>
    <property type="match status" value="1"/>
</dbReference>
<dbReference type="InterPro" id="IPR036894">
    <property type="entry name" value="YbaB-like_sf"/>
</dbReference>
<organism evidence="2 3">
    <name type="scientific">Amycolatopsis dendrobii</name>
    <dbReference type="NCBI Taxonomy" id="2760662"/>
    <lineage>
        <taxon>Bacteria</taxon>
        <taxon>Bacillati</taxon>
        <taxon>Actinomycetota</taxon>
        <taxon>Actinomycetes</taxon>
        <taxon>Pseudonocardiales</taxon>
        <taxon>Pseudonocardiaceae</taxon>
        <taxon>Amycolatopsis</taxon>
    </lineage>
</organism>
<sequence>MSDEFDRLVAEFDRFQSRLRRVDDQFAGIAQMQEELSALEAIATSPDRSVTVVAGPGGSIKDIQVTDAALRRGGAELSGILMATLHQAVAESARQQAVLVDQHTGNSMQLTEQVLETQAELLGTDVEELRAAMERGAPAPQRSVEEEQHEDYSERELLADPAEKTPPPPPPPSSAGSAGDDFLKNLFDDEDHR</sequence>
<evidence type="ECO:0000256" key="1">
    <source>
        <dbReference type="SAM" id="MobiDB-lite"/>
    </source>
</evidence>
<evidence type="ECO:0000313" key="2">
    <source>
        <dbReference type="EMBL" id="MBB1153103.1"/>
    </source>
</evidence>
<reference evidence="2 3" key="1">
    <citation type="submission" date="2020-08" db="EMBL/GenBank/DDBJ databases">
        <title>Amycolatopsis sp. nov. DR6-1 isolated from Dendrobium heterocarpum.</title>
        <authorList>
            <person name="Tedsree N."/>
            <person name="Kuncharoen N."/>
            <person name="Likhitwitayawuid K."/>
            <person name="Tanasupawat S."/>
        </authorList>
    </citation>
    <scope>NUCLEOTIDE SEQUENCE [LARGE SCALE GENOMIC DNA]</scope>
    <source>
        <strain evidence="2 3">DR6-1</strain>
    </source>
</reference>
<dbReference type="EMBL" id="JACGZW010000003">
    <property type="protein sequence ID" value="MBB1153103.1"/>
    <property type="molecule type" value="Genomic_DNA"/>
</dbReference>
<dbReference type="GO" id="GO:0003677">
    <property type="term" value="F:DNA binding"/>
    <property type="evidence" value="ECO:0007669"/>
    <property type="project" value="InterPro"/>
</dbReference>
<feature type="compositionally biased region" description="Basic and acidic residues" evidence="1">
    <location>
        <begin position="181"/>
        <end position="193"/>
    </location>
</feature>
<feature type="compositionally biased region" description="Pro residues" evidence="1">
    <location>
        <begin position="164"/>
        <end position="173"/>
    </location>
</feature>
<feature type="compositionally biased region" description="Basic and acidic residues" evidence="1">
    <location>
        <begin position="143"/>
        <end position="163"/>
    </location>
</feature>
<dbReference type="AlphaFoldDB" id="A0A7W3Z9Y2"/>
<keyword evidence="3" id="KW-1185">Reference proteome</keyword>
<dbReference type="Gene3D" id="3.30.1310.10">
    <property type="entry name" value="Nucleoid-associated protein YbaB-like domain"/>
    <property type="match status" value="1"/>
</dbReference>
<gene>
    <name evidence="2" type="ORF">H4281_08170</name>
</gene>